<dbReference type="EMBL" id="CAJOBE010000712">
    <property type="protein sequence ID" value="CAF3677225.1"/>
    <property type="molecule type" value="Genomic_DNA"/>
</dbReference>
<evidence type="ECO:0000313" key="1">
    <source>
        <dbReference type="EMBL" id="CAF1104720.1"/>
    </source>
</evidence>
<gene>
    <name evidence="3" type="ORF">FNK824_LOCUS7602</name>
    <name evidence="4" type="ORF">OTI717_LOCUS23712</name>
    <name evidence="2" type="ORF">RFH988_LOCUS20447</name>
    <name evidence="1" type="ORF">SEV965_LOCUS16062</name>
</gene>
<dbReference type="Proteomes" id="UP000663889">
    <property type="component" value="Unassembled WGS sequence"/>
</dbReference>
<dbReference type="EMBL" id="CAJNOO010001255">
    <property type="protein sequence ID" value="CAF1122832.1"/>
    <property type="molecule type" value="Genomic_DNA"/>
</dbReference>
<evidence type="ECO:0000313" key="3">
    <source>
        <dbReference type="EMBL" id="CAF3677225.1"/>
    </source>
</evidence>
<dbReference type="OrthoDB" id="9979223at2759"/>
<reference evidence="1" key="1">
    <citation type="submission" date="2021-02" db="EMBL/GenBank/DDBJ databases">
        <authorList>
            <person name="Nowell W R."/>
        </authorList>
    </citation>
    <scope>NUCLEOTIDE SEQUENCE</scope>
</reference>
<evidence type="ECO:0000313" key="4">
    <source>
        <dbReference type="EMBL" id="CAF3899574.1"/>
    </source>
</evidence>
<dbReference type="Proteomes" id="UP000663882">
    <property type="component" value="Unassembled WGS sequence"/>
</dbReference>
<comment type="caution">
    <text evidence="1">The sequence shown here is derived from an EMBL/GenBank/DDBJ whole genome shotgun (WGS) entry which is preliminary data.</text>
</comment>
<evidence type="ECO:0000313" key="2">
    <source>
        <dbReference type="EMBL" id="CAF1122832.1"/>
    </source>
</evidence>
<accession>A0A814PIH1</accession>
<proteinExistence type="predicted"/>
<dbReference type="Proteomes" id="UP000663874">
    <property type="component" value="Unassembled WGS sequence"/>
</dbReference>
<dbReference type="AlphaFoldDB" id="A0A814PIH1"/>
<protein>
    <submittedName>
        <fullName evidence="1">Uncharacterized protein</fullName>
    </submittedName>
</protein>
<dbReference type="Proteomes" id="UP000663823">
    <property type="component" value="Unassembled WGS sequence"/>
</dbReference>
<dbReference type="EMBL" id="CAJOAX010004306">
    <property type="protein sequence ID" value="CAF3899574.1"/>
    <property type="molecule type" value="Genomic_DNA"/>
</dbReference>
<sequence>MSLSHTYETLGKDIKNLQLNFSQILTSDCYYNTSEIINHIKHINNALDNIKLDYELQHGSKNSAKKLETNKMDIKQLISKGNDLSQQLNTRLHTVTIKNKEHNQIREIHNWACNSLLEYLQSLHPYASGSYARLDNLAHDLGVTDRYVGYRNNLTRNGNQPINVHTIWADRKLPQSSIPDWKDWIHSFRHNNLSITTSEQSSNNNQKFLDSIRTTQPTEIQHLNTRKNITSQSFVYANDHNTHLSKAGMDINYPGKTESAVRFVKPAKPSYSPSLPIAQPDYTLTGRPLAHLAPESPPTEYVQSYIYPDASKVERYPWLRP</sequence>
<dbReference type="EMBL" id="CAJNOU010000865">
    <property type="protein sequence ID" value="CAF1104720.1"/>
    <property type="molecule type" value="Genomic_DNA"/>
</dbReference>
<name>A0A814PIH1_9BILA</name>
<evidence type="ECO:0000313" key="5">
    <source>
        <dbReference type="Proteomes" id="UP000663889"/>
    </source>
</evidence>
<organism evidence="1 5">
    <name type="scientific">Rotaria sordida</name>
    <dbReference type="NCBI Taxonomy" id="392033"/>
    <lineage>
        <taxon>Eukaryota</taxon>
        <taxon>Metazoa</taxon>
        <taxon>Spiralia</taxon>
        <taxon>Gnathifera</taxon>
        <taxon>Rotifera</taxon>
        <taxon>Eurotatoria</taxon>
        <taxon>Bdelloidea</taxon>
        <taxon>Philodinida</taxon>
        <taxon>Philodinidae</taxon>
        <taxon>Rotaria</taxon>
    </lineage>
</organism>